<protein>
    <submittedName>
        <fullName evidence="1">10812_t:CDS:1</fullName>
    </submittedName>
</protein>
<proteinExistence type="predicted"/>
<organism evidence="1 2">
    <name type="scientific">Cetraspora pellucida</name>
    <dbReference type="NCBI Taxonomy" id="1433469"/>
    <lineage>
        <taxon>Eukaryota</taxon>
        <taxon>Fungi</taxon>
        <taxon>Fungi incertae sedis</taxon>
        <taxon>Mucoromycota</taxon>
        <taxon>Glomeromycotina</taxon>
        <taxon>Glomeromycetes</taxon>
        <taxon>Diversisporales</taxon>
        <taxon>Gigasporaceae</taxon>
        <taxon>Cetraspora</taxon>
    </lineage>
</organism>
<name>A0ACA9QWY0_9GLOM</name>
<keyword evidence="2" id="KW-1185">Reference proteome</keyword>
<evidence type="ECO:0000313" key="1">
    <source>
        <dbReference type="EMBL" id="CAG8767566.1"/>
    </source>
</evidence>
<feature type="non-terminal residue" evidence="1">
    <location>
        <position position="1"/>
    </location>
</feature>
<comment type="caution">
    <text evidence="1">The sequence shown here is derived from an EMBL/GenBank/DDBJ whole genome shotgun (WGS) entry which is preliminary data.</text>
</comment>
<evidence type="ECO:0000313" key="2">
    <source>
        <dbReference type="Proteomes" id="UP000789366"/>
    </source>
</evidence>
<dbReference type="EMBL" id="CAJVPW010052067">
    <property type="protein sequence ID" value="CAG8767566.1"/>
    <property type="molecule type" value="Genomic_DNA"/>
</dbReference>
<gene>
    <name evidence="1" type="ORF">SPELUC_LOCUS15568</name>
</gene>
<sequence>QRLGRDPMREFDACFLYLQRTRKEPKDEIEESKRKEQLAKEMVIHDFERKQVRIAPLGANMEESTEASNNSTKTTAKQ</sequence>
<accession>A0ACA9QWY0</accession>
<dbReference type="Proteomes" id="UP000789366">
    <property type="component" value="Unassembled WGS sequence"/>
</dbReference>
<reference evidence="1" key="1">
    <citation type="submission" date="2021-06" db="EMBL/GenBank/DDBJ databases">
        <authorList>
            <person name="Kallberg Y."/>
            <person name="Tangrot J."/>
            <person name="Rosling A."/>
        </authorList>
    </citation>
    <scope>NUCLEOTIDE SEQUENCE</scope>
    <source>
        <strain evidence="1">28 12/20/2015</strain>
    </source>
</reference>